<evidence type="ECO:0000313" key="1">
    <source>
        <dbReference type="EMBL" id="MFG3013763.1"/>
    </source>
</evidence>
<evidence type="ECO:0000313" key="2">
    <source>
        <dbReference type="Proteomes" id="UP001604267"/>
    </source>
</evidence>
<sequence length="88" mass="9617">MGEEEIRNLLLIGLNSHFEGQAASEVFNNTGKTEILIRVLDTLRIKFGRIDSSEAPNTANDRADQLALSAAWAEGLSLRKLLVPGLLL</sequence>
<organism evidence="1 2">
    <name type="scientific">Streptomyces cinerochromogenes</name>
    <dbReference type="NCBI Taxonomy" id="66422"/>
    <lineage>
        <taxon>Bacteria</taxon>
        <taxon>Bacillati</taxon>
        <taxon>Actinomycetota</taxon>
        <taxon>Actinomycetes</taxon>
        <taxon>Kitasatosporales</taxon>
        <taxon>Streptomycetaceae</taxon>
        <taxon>Streptomyces</taxon>
    </lineage>
</organism>
<gene>
    <name evidence="1" type="ORF">ACGFZB_25640</name>
</gene>
<keyword evidence="2" id="KW-1185">Reference proteome</keyword>
<comment type="caution">
    <text evidence="1">The sequence shown here is derived from an EMBL/GenBank/DDBJ whole genome shotgun (WGS) entry which is preliminary data.</text>
</comment>
<dbReference type="RefSeq" id="WP_392819771.1">
    <property type="nucleotide sequence ID" value="NZ_JBICYV010000013.1"/>
</dbReference>
<evidence type="ECO:0008006" key="3">
    <source>
        <dbReference type="Google" id="ProtNLM"/>
    </source>
</evidence>
<accession>A0ABW7BCI9</accession>
<protein>
    <recommendedName>
        <fullName evidence="3">RNase H type-1 domain-containing protein</fullName>
    </recommendedName>
</protein>
<dbReference type="EMBL" id="JBICYV010000013">
    <property type="protein sequence ID" value="MFG3013763.1"/>
    <property type="molecule type" value="Genomic_DNA"/>
</dbReference>
<reference evidence="1 2" key="1">
    <citation type="submission" date="2024-10" db="EMBL/GenBank/DDBJ databases">
        <title>The Natural Products Discovery Center: Release of the First 8490 Sequenced Strains for Exploring Actinobacteria Biosynthetic Diversity.</title>
        <authorList>
            <person name="Kalkreuter E."/>
            <person name="Kautsar S.A."/>
            <person name="Yang D."/>
            <person name="Bader C.D."/>
            <person name="Teijaro C.N."/>
            <person name="Fluegel L."/>
            <person name="Davis C.M."/>
            <person name="Simpson J.R."/>
            <person name="Lauterbach L."/>
            <person name="Steele A.D."/>
            <person name="Gui C."/>
            <person name="Meng S."/>
            <person name="Li G."/>
            <person name="Viehrig K."/>
            <person name="Ye F."/>
            <person name="Su P."/>
            <person name="Kiefer A.F."/>
            <person name="Nichols A."/>
            <person name="Cepeda A.J."/>
            <person name="Yan W."/>
            <person name="Fan B."/>
            <person name="Jiang Y."/>
            <person name="Adhikari A."/>
            <person name="Zheng C.-J."/>
            <person name="Schuster L."/>
            <person name="Cowan T.M."/>
            <person name="Smanski M.J."/>
            <person name="Chevrette M.G."/>
            <person name="De Carvalho L.P.S."/>
            <person name="Shen B."/>
        </authorList>
    </citation>
    <scope>NUCLEOTIDE SEQUENCE [LARGE SCALE GENOMIC DNA]</scope>
    <source>
        <strain evidence="1 2">NPDC048320</strain>
    </source>
</reference>
<name>A0ABW7BCI9_9ACTN</name>
<dbReference type="Proteomes" id="UP001604267">
    <property type="component" value="Unassembled WGS sequence"/>
</dbReference>
<proteinExistence type="predicted"/>